<feature type="compositionally biased region" description="Basic and acidic residues" evidence="1">
    <location>
        <begin position="173"/>
        <end position="190"/>
    </location>
</feature>
<keyword evidence="2" id="KW-0812">Transmembrane</keyword>
<proteinExistence type="predicted"/>
<reference evidence="4" key="1">
    <citation type="submission" date="2016-01" db="EMBL/GenBank/DDBJ databases">
        <authorList>
            <person name="Mitreva M."/>
            <person name="Pepin K.H."/>
            <person name="Mihindukulasuriya K.A."/>
            <person name="Fulton R."/>
            <person name="Fronick C."/>
            <person name="O'Laughlin M."/>
            <person name="Miner T."/>
            <person name="Herter B."/>
            <person name="Rosa B.A."/>
            <person name="Cordes M."/>
            <person name="Tomlinson C."/>
            <person name="Wollam A."/>
            <person name="Palsikar V.B."/>
            <person name="Mardis E.R."/>
            <person name="Wilson R.K."/>
        </authorList>
    </citation>
    <scope>NUCLEOTIDE SEQUENCE [LARGE SCALE GENOMIC DNA]</scope>
    <source>
        <strain evidence="4">DNF00019</strain>
    </source>
</reference>
<dbReference type="EMBL" id="LSCR01000005">
    <property type="protein sequence ID" value="KXB35261.1"/>
    <property type="molecule type" value="Genomic_DNA"/>
</dbReference>
<keyword evidence="2" id="KW-1133">Transmembrane helix</keyword>
<protein>
    <submittedName>
        <fullName evidence="3">Uncharacterized protein</fullName>
    </submittedName>
</protein>
<dbReference type="AlphaFoldDB" id="A0A133XWG2"/>
<dbReference type="OrthoDB" id="3186540at2"/>
<feature type="transmembrane region" description="Helical" evidence="2">
    <location>
        <begin position="59"/>
        <end position="79"/>
    </location>
</feature>
<evidence type="ECO:0000313" key="3">
    <source>
        <dbReference type="EMBL" id="KXB35261.1"/>
    </source>
</evidence>
<sequence length="190" mass="21936">MWRRDFRKEVPPLEVLMKQYVYEPKRFFVSVTFTGLFCIVICVACIGAFFDLVPLPRGIAAIAGIVATYQVWNTFIALANPQVVTIDDKTIRFSAYGRTDSFALADITTFSVREFSGKRYVRINGGSLFQGRYWLQTACIENGDELEAWLADFEYRVDPHSLKSQARRPYHTRTSDKRPNKQQRDDTIDK</sequence>
<accession>A0A133XWG2</accession>
<keyword evidence="2" id="KW-0472">Membrane</keyword>
<dbReference type="STRING" id="1393034.HMPREF3192_00339"/>
<evidence type="ECO:0000313" key="4">
    <source>
        <dbReference type="Proteomes" id="UP000070675"/>
    </source>
</evidence>
<keyword evidence="4" id="KW-1185">Reference proteome</keyword>
<comment type="caution">
    <text evidence="3">The sequence shown here is derived from an EMBL/GenBank/DDBJ whole genome shotgun (WGS) entry which is preliminary data.</text>
</comment>
<name>A0A133XWG2_9ACTN</name>
<evidence type="ECO:0000256" key="2">
    <source>
        <dbReference type="SAM" id="Phobius"/>
    </source>
</evidence>
<dbReference type="PATRIC" id="fig|1393034.3.peg.332"/>
<organism evidence="3 4">
    <name type="scientific">Atopobium deltae</name>
    <dbReference type="NCBI Taxonomy" id="1393034"/>
    <lineage>
        <taxon>Bacteria</taxon>
        <taxon>Bacillati</taxon>
        <taxon>Actinomycetota</taxon>
        <taxon>Coriobacteriia</taxon>
        <taxon>Coriobacteriales</taxon>
        <taxon>Atopobiaceae</taxon>
        <taxon>Atopobium</taxon>
    </lineage>
</organism>
<feature type="transmembrane region" description="Helical" evidence="2">
    <location>
        <begin position="27"/>
        <end position="53"/>
    </location>
</feature>
<dbReference type="Proteomes" id="UP000070675">
    <property type="component" value="Unassembled WGS sequence"/>
</dbReference>
<evidence type="ECO:0000256" key="1">
    <source>
        <dbReference type="SAM" id="MobiDB-lite"/>
    </source>
</evidence>
<feature type="region of interest" description="Disordered" evidence="1">
    <location>
        <begin position="164"/>
        <end position="190"/>
    </location>
</feature>
<gene>
    <name evidence="3" type="ORF">HMPREF3192_00339</name>
</gene>